<evidence type="ECO:0000313" key="6">
    <source>
        <dbReference type="Proteomes" id="UP001606134"/>
    </source>
</evidence>
<evidence type="ECO:0000313" key="5">
    <source>
        <dbReference type="EMBL" id="MFG6488394.1"/>
    </source>
</evidence>
<accession>A0ABW7HF49</accession>
<dbReference type="InterPro" id="IPR003782">
    <property type="entry name" value="SCO1/SenC"/>
</dbReference>
<dbReference type="RefSeq" id="WP_394413213.1">
    <property type="nucleotide sequence ID" value="NZ_JBIGIC010000008.1"/>
</dbReference>
<reference evidence="5 6" key="1">
    <citation type="submission" date="2024-08" db="EMBL/GenBank/DDBJ databases">
        <authorList>
            <person name="Lu H."/>
        </authorList>
    </citation>
    <scope>NUCLEOTIDE SEQUENCE [LARGE SCALE GENOMIC DNA]</scope>
    <source>
        <strain evidence="5 6">BYS78W</strain>
    </source>
</reference>
<dbReference type="SUPFAM" id="SSF52833">
    <property type="entry name" value="Thioredoxin-like"/>
    <property type="match status" value="1"/>
</dbReference>
<dbReference type="PROSITE" id="PS51352">
    <property type="entry name" value="THIOREDOXIN_2"/>
    <property type="match status" value="1"/>
</dbReference>
<dbReference type="PANTHER" id="PTHR12151">
    <property type="entry name" value="ELECTRON TRANSPORT PROTIN SCO1/SENC FAMILY MEMBER"/>
    <property type="match status" value="1"/>
</dbReference>
<keyword evidence="2" id="KW-0186">Copper</keyword>
<comment type="caution">
    <text evidence="5">The sequence shown here is derived from an EMBL/GenBank/DDBJ whole genome shotgun (WGS) entry which is preliminary data.</text>
</comment>
<keyword evidence="6" id="KW-1185">Reference proteome</keyword>
<protein>
    <submittedName>
        <fullName evidence="5">SCO family protein</fullName>
    </submittedName>
</protein>
<dbReference type="EMBL" id="JBIGIC010000008">
    <property type="protein sequence ID" value="MFG6488394.1"/>
    <property type="molecule type" value="Genomic_DNA"/>
</dbReference>
<feature type="signal peptide" evidence="3">
    <location>
        <begin position="1"/>
        <end position="21"/>
    </location>
</feature>
<evidence type="ECO:0000256" key="2">
    <source>
        <dbReference type="ARBA" id="ARBA00023008"/>
    </source>
</evidence>
<gene>
    <name evidence="5" type="ORF">ACG04R_17025</name>
</gene>
<name>A0ABW7HF49_9BURK</name>
<feature type="domain" description="Thioredoxin" evidence="4">
    <location>
        <begin position="21"/>
        <end position="189"/>
    </location>
</feature>
<feature type="chain" id="PRO_5045537909" evidence="3">
    <location>
        <begin position="22"/>
        <end position="190"/>
    </location>
</feature>
<dbReference type="Pfam" id="PF02630">
    <property type="entry name" value="SCO1-SenC"/>
    <property type="match status" value="1"/>
</dbReference>
<dbReference type="InterPro" id="IPR013766">
    <property type="entry name" value="Thioredoxin_domain"/>
</dbReference>
<proteinExistence type="inferred from homology"/>
<evidence type="ECO:0000256" key="1">
    <source>
        <dbReference type="ARBA" id="ARBA00010996"/>
    </source>
</evidence>
<evidence type="ECO:0000256" key="3">
    <source>
        <dbReference type="SAM" id="SignalP"/>
    </source>
</evidence>
<dbReference type="Gene3D" id="3.40.30.10">
    <property type="entry name" value="Glutaredoxin"/>
    <property type="match status" value="1"/>
</dbReference>
<sequence>MKRRLLLASLALATLATPALALPGDSIYQLDATLTDQRGQPVKLDAARGQPVLVSMFYTSCQFVCPMLIDAARDTQAALTDAQRRRVKVLLVSFDPARDTPEKLAAMARERGLDASQWTLARTDPATVRKIAALLKFQYRQLPDGEFNHSAELILLDADGRIATRTSMLAGADERVVGAIRKQLAAAPQH</sequence>
<keyword evidence="3" id="KW-0732">Signal</keyword>
<dbReference type="InterPro" id="IPR036249">
    <property type="entry name" value="Thioredoxin-like_sf"/>
</dbReference>
<comment type="similarity">
    <text evidence="1">Belongs to the SCO1/2 family.</text>
</comment>
<dbReference type="Proteomes" id="UP001606134">
    <property type="component" value="Unassembled WGS sequence"/>
</dbReference>
<dbReference type="PANTHER" id="PTHR12151:SF25">
    <property type="entry name" value="LINALOOL DEHYDRATASE_ISOMERASE DOMAIN-CONTAINING PROTEIN"/>
    <property type="match status" value="1"/>
</dbReference>
<dbReference type="CDD" id="cd02968">
    <property type="entry name" value="SCO"/>
    <property type="match status" value="1"/>
</dbReference>
<evidence type="ECO:0000259" key="4">
    <source>
        <dbReference type="PROSITE" id="PS51352"/>
    </source>
</evidence>
<organism evidence="5 6">
    <name type="scientific">Pelomonas candidula</name>
    <dbReference type="NCBI Taxonomy" id="3299025"/>
    <lineage>
        <taxon>Bacteria</taxon>
        <taxon>Pseudomonadati</taxon>
        <taxon>Pseudomonadota</taxon>
        <taxon>Betaproteobacteria</taxon>
        <taxon>Burkholderiales</taxon>
        <taxon>Sphaerotilaceae</taxon>
        <taxon>Roseateles</taxon>
    </lineage>
</organism>